<feature type="region of interest" description="Disordered" evidence="5">
    <location>
        <begin position="1"/>
        <end position="33"/>
    </location>
</feature>
<evidence type="ECO:0000259" key="6">
    <source>
        <dbReference type="Pfam" id="PF01048"/>
    </source>
</evidence>
<dbReference type="EMBL" id="CP041636">
    <property type="protein sequence ID" value="QDO98104.1"/>
    <property type="molecule type" value="Genomic_DNA"/>
</dbReference>
<dbReference type="KEGG" id="fer:FNB15_12850"/>
<feature type="binding site" evidence="4">
    <location>
        <position position="246"/>
    </location>
    <ligand>
        <name>substrate</name>
    </ligand>
</feature>
<sequence>MAKAKKAAKKSVKKAARKPAKRKPAGKPTTSAVAVARAAARSVSGRAKATAGIPKPHIARAGDAVRIGVLGGSGIYGMAGLKNTKWRKVSTPWGDPSDELLFGTLDGAELVFLPRHGRGHVHSPSEVNYRANIDALKRVGCQDVISVSACGSFKEQLAPGTFVIVDQFIDRTFMRQKSFFSTGMVAHVSCGHPVCSRLGDALEAAAREAGIIAQRGGTYLCMEGPQFSTQAESFLYKSWGCDVIGMTNAPEAKLAREAELCYASVAMVTDYDCWHPDHDHVDVAAVIRVLLGNAEKGQALVAKAVPHLKHRPGHCPQGCDRVLDTALITAPEKRDPKVLKKLDAVAGRVLKA</sequence>
<comment type="function">
    <text evidence="4">Catalyzes the reversible phosphorylation of S-methyl-5'-thioadenosine (MTA) to adenine and 5-methylthioribose-1-phosphate. Involved in the breakdown of MTA, a major by-product of polyamine biosynthesis. Responsible for the first step in the methionine salvage pathway after MTA has been generated from S-adenosylmethionine. Has broad substrate specificity with 6-aminopurine nucleosides as preferred substrates.</text>
</comment>
<feature type="binding site" evidence="4">
    <location>
        <position position="247"/>
    </location>
    <ligand>
        <name>phosphate</name>
        <dbReference type="ChEBI" id="CHEBI:43474"/>
    </ligand>
</feature>
<evidence type="ECO:0000313" key="8">
    <source>
        <dbReference type="Proteomes" id="UP000317496"/>
    </source>
</evidence>
<evidence type="ECO:0000256" key="5">
    <source>
        <dbReference type="SAM" id="MobiDB-lite"/>
    </source>
</evidence>
<dbReference type="NCBIfam" id="TIGR01694">
    <property type="entry name" value="MTAP"/>
    <property type="match status" value="1"/>
</dbReference>
<accession>A0A516H2V6</accession>
<dbReference type="PANTHER" id="PTHR42679">
    <property type="entry name" value="S-METHYL-5'-THIOADENOSINE PHOSPHORYLASE"/>
    <property type="match status" value="1"/>
</dbReference>
<dbReference type="FunFam" id="3.40.50.1580:FF:000012">
    <property type="entry name" value="Probable 6-oxopurine nucleoside phosphorylase"/>
    <property type="match status" value="1"/>
</dbReference>
<evidence type="ECO:0000313" key="7">
    <source>
        <dbReference type="EMBL" id="QDO98104.1"/>
    </source>
</evidence>
<reference evidence="7 8" key="1">
    <citation type="submission" date="2019-07" db="EMBL/GenBank/DDBJ databases">
        <title>Genome sequencing for Ferrovibrio sp. K5.</title>
        <authorList>
            <person name="Park S.-J."/>
        </authorList>
    </citation>
    <scope>NUCLEOTIDE SEQUENCE [LARGE SCALE GENOMIC DNA]</scope>
    <source>
        <strain evidence="7 8">K5</strain>
    </source>
</reference>
<name>A0A516H2V6_9PROT</name>
<dbReference type="HAMAP" id="MF_01963">
    <property type="entry name" value="MTAP"/>
    <property type="match status" value="1"/>
</dbReference>
<dbReference type="EC" id="2.4.2.28" evidence="4"/>
<dbReference type="GO" id="GO:0006166">
    <property type="term" value="P:purine ribonucleoside salvage"/>
    <property type="evidence" value="ECO:0007669"/>
    <property type="project" value="UniProtKB-KW"/>
</dbReference>
<dbReference type="CDD" id="cd09010">
    <property type="entry name" value="MTAP_SsMTAPII_like_MTIP"/>
    <property type="match status" value="1"/>
</dbReference>
<keyword evidence="2 4" id="KW-0808">Transferase</keyword>
<dbReference type="UniPathway" id="UPA00904">
    <property type="reaction ID" value="UER00873"/>
</dbReference>
<keyword evidence="1 4" id="KW-0328">Glycosyltransferase</keyword>
<dbReference type="PANTHER" id="PTHR42679:SF2">
    <property type="entry name" value="S-METHYL-5'-THIOADENOSINE PHOSPHORYLASE"/>
    <property type="match status" value="1"/>
</dbReference>
<dbReference type="GO" id="GO:0017061">
    <property type="term" value="F:S-methyl-5-thioadenosine phosphorylase activity"/>
    <property type="evidence" value="ECO:0007669"/>
    <property type="project" value="UniProtKB-UniRule"/>
</dbReference>
<feature type="domain" description="Nucleoside phosphorylase" evidence="6">
    <location>
        <begin position="66"/>
        <end position="304"/>
    </location>
</feature>
<comment type="similarity">
    <text evidence="4">Belongs to the PNP/MTAP phosphorylase family. MTAP subfamily.</text>
</comment>
<keyword evidence="3 4" id="KW-0660">Purine salvage</keyword>
<evidence type="ECO:0000256" key="4">
    <source>
        <dbReference type="HAMAP-Rule" id="MF_01963"/>
    </source>
</evidence>
<dbReference type="InterPro" id="IPR010044">
    <property type="entry name" value="MTAP"/>
</dbReference>
<comment type="subunit">
    <text evidence="4">Homohexamer. Dimer of a homotrimer.</text>
</comment>
<evidence type="ECO:0000256" key="3">
    <source>
        <dbReference type="ARBA" id="ARBA00022726"/>
    </source>
</evidence>
<dbReference type="SUPFAM" id="SSF53167">
    <property type="entry name" value="Purine and uridine phosphorylases"/>
    <property type="match status" value="1"/>
</dbReference>
<feature type="site" description="Important for substrate specificity" evidence="4">
    <location>
        <position position="228"/>
    </location>
</feature>
<dbReference type="GO" id="GO:0005829">
    <property type="term" value="C:cytosol"/>
    <property type="evidence" value="ECO:0007669"/>
    <property type="project" value="TreeGrafter"/>
</dbReference>
<proteinExistence type="inferred from homology"/>
<dbReference type="Proteomes" id="UP000317496">
    <property type="component" value="Chromosome"/>
</dbReference>
<organism evidence="7 8">
    <name type="scientific">Ferrovibrio terrae</name>
    <dbReference type="NCBI Taxonomy" id="2594003"/>
    <lineage>
        <taxon>Bacteria</taxon>
        <taxon>Pseudomonadati</taxon>
        <taxon>Pseudomonadota</taxon>
        <taxon>Alphaproteobacteria</taxon>
        <taxon>Rhodospirillales</taxon>
        <taxon>Rhodospirillaceae</taxon>
        <taxon>Ferrovibrio</taxon>
    </lineage>
</organism>
<dbReference type="Gene3D" id="3.40.50.1580">
    <property type="entry name" value="Nucleoside phosphorylase domain"/>
    <property type="match status" value="1"/>
</dbReference>
<comment type="pathway">
    <text evidence="4">Amino-acid biosynthesis; L-methionine biosynthesis via salvage pathway; S-methyl-5-thio-alpha-D-ribose 1-phosphate from S-methyl-5'-thioadenosine (phosphorylase route): step 1/1.</text>
</comment>
<dbReference type="NCBIfam" id="NF006492">
    <property type="entry name" value="PRK08931.1"/>
    <property type="match status" value="1"/>
</dbReference>
<comment type="catalytic activity">
    <reaction evidence="4">
        <text>S-methyl-5'-thioadenosine + phosphate = 5-(methylsulfanyl)-alpha-D-ribose 1-phosphate + adenine</text>
        <dbReference type="Rhea" id="RHEA:11852"/>
        <dbReference type="ChEBI" id="CHEBI:16708"/>
        <dbReference type="ChEBI" id="CHEBI:17509"/>
        <dbReference type="ChEBI" id="CHEBI:43474"/>
        <dbReference type="ChEBI" id="CHEBI:58533"/>
        <dbReference type="EC" id="2.4.2.28"/>
    </reaction>
</comment>
<feature type="site" description="Important for substrate specificity" evidence="4">
    <location>
        <position position="283"/>
    </location>
</feature>
<dbReference type="InterPro" id="IPR035994">
    <property type="entry name" value="Nucleoside_phosphorylase_sf"/>
</dbReference>
<feature type="binding site" evidence="4">
    <location>
        <position position="73"/>
    </location>
    <ligand>
        <name>phosphate</name>
        <dbReference type="ChEBI" id="CHEBI:43474"/>
    </ligand>
</feature>
<feature type="compositionally biased region" description="Basic residues" evidence="5">
    <location>
        <begin position="1"/>
        <end position="25"/>
    </location>
</feature>
<gene>
    <name evidence="4" type="primary">mtnP</name>
    <name evidence="7" type="ORF">FNB15_12850</name>
</gene>
<keyword evidence="8" id="KW-1185">Reference proteome</keyword>
<dbReference type="OrthoDB" id="1523230at2"/>
<feature type="binding site" evidence="4">
    <location>
        <begin position="115"/>
        <end position="116"/>
    </location>
    <ligand>
        <name>phosphate</name>
        <dbReference type="ChEBI" id="CHEBI:43474"/>
    </ligand>
</feature>
<feature type="binding site" evidence="4">
    <location>
        <begin position="148"/>
        <end position="149"/>
    </location>
    <ligand>
        <name>phosphate</name>
        <dbReference type="ChEBI" id="CHEBI:43474"/>
    </ligand>
</feature>
<dbReference type="Pfam" id="PF01048">
    <property type="entry name" value="PNP_UDP_1"/>
    <property type="match status" value="1"/>
</dbReference>
<evidence type="ECO:0000256" key="2">
    <source>
        <dbReference type="ARBA" id="ARBA00022679"/>
    </source>
</evidence>
<dbReference type="InterPro" id="IPR000845">
    <property type="entry name" value="Nucleoside_phosphorylase_d"/>
</dbReference>
<feature type="binding site" evidence="4">
    <location>
        <begin position="270"/>
        <end position="272"/>
    </location>
    <ligand>
        <name>substrate</name>
    </ligand>
</feature>
<dbReference type="GO" id="GO:0019509">
    <property type="term" value="P:L-methionine salvage from methylthioadenosine"/>
    <property type="evidence" value="ECO:0007669"/>
    <property type="project" value="UniProtKB-UniRule"/>
</dbReference>
<dbReference type="AlphaFoldDB" id="A0A516H2V6"/>
<protein>
    <recommendedName>
        <fullName evidence="4">S-methyl-5'-thioadenosine phosphorylase</fullName>
        <ecNumber evidence="4">2.4.2.28</ecNumber>
    </recommendedName>
    <alternativeName>
        <fullName evidence="4">5'-methylthioadenosine phosphorylase</fullName>
        <shortName evidence="4">MTA phosphorylase</shortName>
        <shortName evidence="4">MTAP</shortName>
    </alternativeName>
</protein>
<evidence type="ECO:0000256" key="1">
    <source>
        <dbReference type="ARBA" id="ARBA00022676"/>
    </source>
</evidence>